<evidence type="ECO:0000256" key="6">
    <source>
        <dbReference type="ARBA" id="ARBA00023242"/>
    </source>
</evidence>
<proteinExistence type="predicted"/>
<feature type="compositionally biased region" description="Basic and acidic residues" evidence="8">
    <location>
        <begin position="41"/>
        <end position="55"/>
    </location>
</feature>
<gene>
    <name evidence="10" type="ORF">MUK42_03757</name>
</gene>
<dbReference type="Proteomes" id="UP001055439">
    <property type="component" value="Chromosome 6"/>
</dbReference>
<evidence type="ECO:0000256" key="1">
    <source>
        <dbReference type="ARBA" id="ARBA00004123"/>
    </source>
</evidence>
<evidence type="ECO:0000313" key="10">
    <source>
        <dbReference type="EMBL" id="URE08472.1"/>
    </source>
</evidence>
<keyword evidence="4 7" id="KW-0863">Zinc-finger</keyword>
<dbReference type="PANTHER" id="PTHR11239:SF12">
    <property type="entry name" value="DNA-DIRECTED RNA POLYMERASE III SUBUNIT RPC10"/>
    <property type="match status" value="1"/>
</dbReference>
<evidence type="ECO:0000256" key="2">
    <source>
        <dbReference type="ARBA" id="ARBA00022478"/>
    </source>
</evidence>
<dbReference type="OrthoDB" id="282152at2759"/>
<dbReference type="InterPro" id="IPR001222">
    <property type="entry name" value="Znf_TFIIS"/>
</dbReference>
<dbReference type="Pfam" id="PF01096">
    <property type="entry name" value="Zn_ribbon_TFIIS"/>
    <property type="match status" value="1"/>
</dbReference>
<evidence type="ECO:0000256" key="5">
    <source>
        <dbReference type="ARBA" id="ARBA00022833"/>
    </source>
</evidence>
<dbReference type="SUPFAM" id="SSF57783">
    <property type="entry name" value="Zinc beta-ribbon"/>
    <property type="match status" value="1"/>
</dbReference>
<dbReference type="CDD" id="cd10509">
    <property type="entry name" value="Zn-ribbon_RPC11"/>
    <property type="match status" value="1"/>
</dbReference>
<evidence type="ECO:0000256" key="8">
    <source>
        <dbReference type="SAM" id="MobiDB-lite"/>
    </source>
</evidence>
<dbReference type="InterPro" id="IPR034014">
    <property type="entry name" value="Zn_ribbon_RPC11_C"/>
</dbReference>
<dbReference type="Gene3D" id="2.20.25.10">
    <property type="match status" value="1"/>
</dbReference>
<comment type="subcellular location">
    <subcellularLocation>
        <location evidence="1">Nucleus</location>
    </subcellularLocation>
</comment>
<evidence type="ECO:0000256" key="7">
    <source>
        <dbReference type="PROSITE-ProRule" id="PRU00472"/>
    </source>
</evidence>
<dbReference type="PROSITE" id="PS51133">
    <property type="entry name" value="ZF_TFIIS_2"/>
    <property type="match status" value="1"/>
</dbReference>
<dbReference type="InterPro" id="IPR012164">
    <property type="entry name" value="Rpa12/Rpb9/Rpc10/TFS"/>
</dbReference>
<protein>
    <recommendedName>
        <fullName evidence="9">TFIIS-type domain-containing protein</fullName>
    </recommendedName>
</protein>
<reference evidence="10" key="1">
    <citation type="submission" date="2022-05" db="EMBL/GenBank/DDBJ databases">
        <title>The Musa troglodytarum L. genome provides insights into the mechanism of non-climacteric behaviour and enrichment of carotenoids.</title>
        <authorList>
            <person name="Wang J."/>
        </authorList>
    </citation>
    <scope>NUCLEOTIDE SEQUENCE</scope>
    <source>
        <tissue evidence="10">Leaf</tissue>
    </source>
</reference>
<feature type="domain" description="TFIIS-type" evidence="9">
    <location>
        <begin position="130"/>
        <end position="172"/>
    </location>
</feature>
<dbReference type="SMART" id="SM00440">
    <property type="entry name" value="ZnF_C2C2"/>
    <property type="match status" value="1"/>
</dbReference>
<dbReference type="GO" id="GO:0003676">
    <property type="term" value="F:nucleic acid binding"/>
    <property type="evidence" value="ECO:0007669"/>
    <property type="project" value="InterPro"/>
</dbReference>
<dbReference type="GO" id="GO:0008270">
    <property type="term" value="F:zinc ion binding"/>
    <property type="evidence" value="ECO:0007669"/>
    <property type="project" value="UniProtKB-KW"/>
</dbReference>
<keyword evidence="3" id="KW-0479">Metal-binding</keyword>
<keyword evidence="5" id="KW-0862">Zinc</keyword>
<dbReference type="AlphaFoldDB" id="A0A9E7G9U7"/>
<keyword evidence="6" id="KW-0539">Nucleus</keyword>
<organism evidence="10 11">
    <name type="scientific">Musa troglodytarum</name>
    <name type="common">fe'i banana</name>
    <dbReference type="NCBI Taxonomy" id="320322"/>
    <lineage>
        <taxon>Eukaryota</taxon>
        <taxon>Viridiplantae</taxon>
        <taxon>Streptophyta</taxon>
        <taxon>Embryophyta</taxon>
        <taxon>Tracheophyta</taxon>
        <taxon>Spermatophyta</taxon>
        <taxon>Magnoliopsida</taxon>
        <taxon>Liliopsida</taxon>
        <taxon>Zingiberales</taxon>
        <taxon>Musaceae</taxon>
        <taxon>Musa</taxon>
    </lineage>
</organism>
<feature type="compositionally biased region" description="Basic residues" evidence="8">
    <location>
        <begin position="23"/>
        <end position="32"/>
    </location>
</feature>
<dbReference type="PANTHER" id="PTHR11239">
    <property type="entry name" value="DNA-DIRECTED RNA POLYMERASE"/>
    <property type="match status" value="1"/>
</dbReference>
<dbReference type="GO" id="GO:0006386">
    <property type="term" value="P:termination of RNA polymerase III transcription"/>
    <property type="evidence" value="ECO:0007669"/>
    <property type="project" value="TreeGrafter"/>
</dbReference>
<dbReference type="PROSITE" id="PS00466">
    <property type="entry name" value="ZF_TFIIS_1"/>
    <property type="match status" value="1"/>
</dbReference>
<dbReference type="GO" id="GO:0003899">
    <property type="term" value="F:DNA-directed RNA polymerase activity"/>
    <property type="evidence" value="ECO:0007669"/>
    <property type="project" value="InterPro"/>
</dbReference>
<name>A0A9E7G9U7_9LILI</name>
<keyword evidence="2" id="KW-0240">DNA-directed RNA polymerase</keyword>
<keyword evidence="2" id="KW-0804">Transcription</keyword>
<evidence type="ECO:0000259" key="9">
    <source>
        <dbReference type="PROSITE" id="PS51133"/>
    </source>
</evidence>
<feature type="region of interest" description="Disordered" evidence="8">
    <location>
        <begin position="21"/>
        <end position="56"/>
    </location>
</feature>
<evidence type="ECO:0000256" key="3">
    <source>
        <dbReference type="ARBA" id="ARBA00022723"/>
    </source>
</evidence>
<evidence type="ECO:0000313" key="11">
    <source>
        <dbReference type="Proteomes" id="UP001055439"/>
    </source>
</evidence>
<dbReference type="GO" id="GO:0005666">
    <property type="term" value="C:RNA polymerase III complex"/>
    <property type="evidence" value="ECO:0007669"/>
    <property type="project" value="TreeGrafter"/>
</dbReference>
<sequence>AESFVLCLLHSSNDVVFIPSSNGRRRRRRRRPQQRDGVLPDVRDAAADRAGEPRAEVPPLLPHLPLRLRHLQQGRITSLHSFPSLLFPVSLFTLGVGLLSPQIVIKHNLVKKELEHIFSGADSMKFAPKTQATCPRCHHGEAFFRQMQIRSADEPMTTFYRCCNERCNYEWRDD</sequence>
<accession>A0A9E7G9U7</accession>
<keyword evidence="11" id="KW-1185">Reference proteome</keyword>
<feature type="non-terminal residue" evidence="10">
    <location>
        <position position="1"/>
    </location>
</feature>
<evidence type="ECO:0000256" key="4">
    <source>
        <dbReference type="ARBA" id="ARBA00022771"/>
    </source>
</evidence>
<dbReference type="EMBL" id="CP097508">
    <property type="protein sequence ID" value="URE08472.1"/>
    <property type="molecule type" value="Genomic_DNA"/>
</dbReference>